<dbReference type="EMBL" id="MN739806">
    <property type="protein sequence ID" value="QHT26971.1"/>
    <property type="molecule type" value="Genomic_DNA"/>
</dbReference>
<reference evidence="2" key="1">
    <citation type="journal article" date="2020" name="Nature">
        <title>Giant virus diversity and host interactions through global metagenomics.</title>
        <authorList>
            <person name="Schulz F."/>
            <person name="Roux S."/>
            <person name="Paez-Espino D."/>
            <person name="Jungbluth S."/>
            <person name="Walsh D.A."/>
            <person name="Denef V.J."/>
            <person name="McMahon K.D."/>
            <person name="Konstantinidis K.T."/>
            <person name="Eloe-Fadrosh E.A."/>
            <person name="Kyrpides N.C."/>
            <person name="Woyke T."/>
        </authorList>
    </citation>
    <scope>NUCLEOTIDE SEQUENCE</scope>
    <source>
        <strain evidence="2">GVMAG-M-3300023179-2</strain>
    </source>
</reference>
<organism evidence="2">
    <name type="scientific">viral metagenome</name>
    <dbReference type="NCBI Taxonomy" id="1070528"/>
    <lineage>
        <taxon>unclassified sequences</taxon>
        <taxon>metagenomes</taxon>
        <taxon>organismal metagenomes</taxon>
    </lineage>
</organism>
<sequence length="86" mass="9829">MDNLVENKIIDNKIIDNKIIDNNTCDNSGRYIYSIFHILMTIVAIYLSVRCNGISILNIIIAFICPYVYIIHSIIIYNGICENKSS</sequence>
<keyword evidence="1" id="KW-0472">Membrane</keyword>
<keyword evidence="1" id="KW-0812">Transmembrane</keyword>
<protein>
    <submittedName>
        <fullName evidence="2">Uncharacterized protein</fullName>
    </submittedName>
</protein>
<proteinExistence type="predicted"/>
<feature type="transmembrane region" description="Helical" evidence="1">
    <location>
        <begin position="31"/>
        <end position="49"/>
    </location>
</feature>
<name>A0A6C0EEF0_9ZZZZ</name>
<evidence type="ECO:0000313" key="2">
    <source>
        <dbReference type="EMBL" id="QHT26971.1"/>
    </source>
</evidence>
<evidence type="ECO:0000256" key="1">
    <source>
        <dbReference type="SAM" id="Phobius"/>
    </source>
</evidence>
<dbReference type="AlphaFoldDB" id="A0A6C0EEF0"/>
<keyword evidence="1" id="KW-1133">Transmembrane helix</keyword>
<accession>A0A6C0EEF0</accession>
<feature type="transmembrane region" description="Helical" evidence="1">
    <location>
        <begin position="56"/>
        <end position="80"/>
    </location>
</feature>